<dbReference type="EMBL" id="CP022749">
    <property type="protein sequence ID" value="ASY47061.1"/>
    <property type="molecule type" value="Genomic_DNA"/>
</dbReference>
<protein>
    <submittedName>
        <fullName evidence="2">Uncharacterized protein</fullName>
    </submittedName>
</protein>
<sequence length="67" mass="6773">MGGALALVATMIGRGGDVSLDEFSRLLGIYAVATSESANDEGMVLAYWASMVRDVAEAQPGSPAGPA</sequence>
<evidence type="ECO:0000313" key="1">
    <source>
        <dbReference type="EMBL" id="ASY46635.1"/>
    </source>
</evidence>
<geneLocation type="plasmid" evidence="1 3">
    <name>p1</name>
</geneLocation>
<accession>A0A249N0B3</accession>
<keyword evidence="2" id="KW-0614">Plasmid</keyword>
<organism evidence="2 3">
    <name type="scientific">Sphingobium xenophagum</name>
    <dbReference type="NCBI Taxonomy" id="121428"/>
    <lineage>
        <taxon>Bacteria</taxon>
        <taxon>Pseudomonadati</taxon>
        <taxon>Pseudomonadota</taxon>
        <taxon>Alphaproteobacteria</taxon>
        <taxon>Sphingomonadales</taxon>
        <taxon>Sphingomonadaceae</taxon>
        <taxon>Sphingobium</taxon>
    </lineage>
</organism>
<reference evidence="2 3" key="1">
    <citation type="submission" date="2017-08" db="EMBL/GenBank/DDBJ databases">
        <title>Whole Genome Sequence of Sphingobium hydrophobicum C1: Insights into Adaption to the Electronic-waste Contaminated Sediment.</title>
        <authorList>
            <person name="Song D."/>
            <person name="Chen X."/>
            <person name="Xu M."/>
        </authorList>
    </citation>
    <scope>NUCLEOTIDE SEQUENCE [LARGE SCALE GENOMIC DNA]</scope>
    <source>
        <strain evidence="2 3">C1</strain>
        <plasmid evidence="1 3">p1</plasmid>
        <plasmid evidence="2 3">p3</plasmid>
    </source>
</reference>
<evidence type="ECO:0000313" key="2">
    <source>
        <dbReference type="EMBL" id="ASY47061.1"/>
    </source>
</evidence>
<proteinExistence type="predicted"/>
<gene>
    <name evidence="1" type="ORF">CJD35_18385</name>
    <name evidence="2" type="ORF">CJD35_21500</name>
</gene>
<dbReference type="AlphaFoldDB" id="A0A249N0B3"/>
<evidence type="ECO:0000313" key="3">
    <source>
        <dbReference type="Proteomes" id="UP000217141"/>
    </source>
</evidence>
<dbReference type="KEGG" id="shyd:CJD35_21500"/>
<dbReference type="Proteomes" id="UP000217141">
    <property type="component" value="Plasmid p1"/>
</dbReference>
<dbReference type="Proteomes" id="UP000217141">
    <property type="component" value="Plasmid p3"/>
</dbReference>
<geneLocation type="plasmid" evidence="2 3">
    <name>p3</name>
</geneLocation>
<name>A0A249N0B3_SPHXE</name>
<dbReference type="EMBL" id="CP022747">
    <property type="protein sequence ID" value="ASY46635.1"/>
    <property type="molecule type" value="Genomic_DNA"/>
</dbReference>
<dbReference type="KEGG" id="shyd:CJD35_18385"/>